<keyword evidence="1" id="KW-1133">Transmembrane helix</keyword>
<accession>G0UR24</accession>
<feature type="transmembrane region" description="Helical" evidence="1">
    <location>
        <begin position="51"/>
        <end position="70"/>
    </location>
</feature>
<keyword evidence="1" id="KW-0812">Transmembrane</keyword>
<organism evidence="2">
    <name type="scientific">Trypanosoma congolense (strain IL3000)</name>
    <dbReference type="NCBI Taxonomy" id="1068625"/>
    <lineage>
        <taxon>Eukaryota</taxon>
        <taxon>Discoba</taxon>
        <taxon>Euglenozoa</taxon>
        <taxon>Kinetoplastea</taxon>
        <taxon>Metakinetoplastina</taxon>
        <taxon>Trypanosomatida</taxon>
        <taxon>Trypanosomatidae</taxon>
        <taxon>Trypanosoma</taxon>
        <taxon>Nannomonas</taxon>
    </lineage>
</organism>
<evidence type="ECO:0000256" key="1">
    <source>
        <dbReference type="SAM" id="Phobius"/>
    </source>
</evidence>
<name>G0UR24_TRYCI</name>
<sequence>MRPNQSSFTVNAMITQSAVAYPLYYLLLVFLKKLLRIERKGERTIIARSTLCYTNILFASTPHALLIFSAKSSRNSKTRKNFTIQRQSVVAFFFLKVTNQEMMKHNTSNIMYAFVF</sequence>
<reference evidence="2" key="1">
    <citation type="journal article" date="2012" name="Proc. Natl. Acad. Sci. U.S.A.">
        <title>Antigenic diversity is generated by distinct evolutionary mechanisms in African trypanosome species.</title>
        <authorList>
            <person name="Jackson A.P."/>
            <person name="Berry A."/>
            <person name="Aslett M."/>
            <person name="Allison H.C."/>
            <person name="Burton P."/>
            <person name="Vavrova-Anderson J."/>
            <person name="Brown R."/>
            <person name="Browne H."/>
            <person name="Corton N."/>
            <person name="Hauser H."/>
            <person name="Gamble J."/>
            <person name="Gilderthorp R."/>
            <person name="Marcello L."/>
            <person name="McQuillan J."/>
            <person name="Otto T.D."/>
            <person name="Quail M.A."/>
            <person name="Sanders M.J."/>
            <person name="van Tonder A."/>
            <person name="Ginger M.L."/>
            <person name="Field M.C."/>
            <person name="Barry J.D."/>
            <person name="Hertz-Fowler C."/>
            <person name="Berriman M."/>
        </authorList>
    </citation>
    <scope>NUCLEOTIDE SEQUENCE</scope>
    <source>
        <strain evidence="2">IL3000</strain>
    </source>
</reference>
<gene>
    <name evidence="2" type="ORF">TCIL3000_8_410</name>
</gene>
<dbReference type="AlphaFoldDB" id="G0UR24"/>
<keyword evidence="1" id="KW-0472">Membrane</keyword>
<feature type="transmembrane region" description="Helical" evidence="1">
    <location>
        <begin position="12"/>
        <end position="31"/>
    </location>
</feature>
<evidence type="ECO:0000313" key="2">
    <source>
        <dbReference type="EMBL" id="CCC91835.1"/>
    </source>
</evidence>
<protein>
    <submittedName>
        <fullName evidence="2">Uncharacterized protein</fullName>
    </submittedName>
</protein>
<proteinExistence type="predicted"/>
<dbReference type="EMBL" id="HE575321">
    <property type="protein sequence ID" value="CCC91835.1"/>
    <property type="molecule type" value="Genomic_DNA"/>
</dbReference>